<protein>
    <submittedName>
        <fullName evidence="2">Uncharacterized protein</fullName>
    </submittedName>
</protein>
<sequence>MSDLDITETVEGEGGRAVAFEVAPPEEQSDSLIKKHPPRKFQKLEDQQQNTSLTQEILEEKQAIAEKRRQEILSQRVQSAKTRTARSAGGRLRARGSEADEVDQLEDGDIEGASPEAPDNEL</sequence>
<gene>
    <name evidence="2" type="ORF">SK128_016706</name>
</gene>
<dbReference type="EMBL" id="JAXCGZ010013212">
    <property type="protein sequence ID" value="KAK7073376.1"/>
    <property type="molecule type" value="Genomic_DNA"/>
</dbReference>
<name>A0AAN8WZK2_HALRR</name>
<dbReference type="Proteomes" id="UP001381693">
    <property type="component" value="Unassembled WGS sequence"/>
</dbReference>
<dbReference type="AlphaFoldDB" id="A0AAN8WZK2"/>
<evidence type="ECO:0000313" key="3">
    <source>
        <dbReference type="Proteomes" id="UP001381693"/>
    </source>
</evidence>
<feature type="region of interest" description="Disordered" evidence="1">
    <location>
        <begin position="1"/>
        <end position="50"/>
    </location>
</feature>
<accession>A0AAN8WZK2</accession>
<feature type="compositionally biased region" description="Acidic residues" evidence="1">
    <location>
        <begin position="99"/>
        <end position="110"/>
    </location>
</feature>
<evidence type="ECO:0000256" key="1">
    <source>
        <dbReference type="SAM" id="MobiDB-lite"/>
    </source>
</evidence>
<reference evidence="2 3" key="1">
    <citation type="submission" date="2023-11" db="EMBL/GenBank/DDBJ databases">
        <title>Halocaridina rubra genome assembly.</title>
        <authorList>
            <person name="Smith C."/>
        </authorList>
    </citation>
    <scope>NUCLEOTIDE SEQUENCE [LARGE SCALE GENOMIC DNA]</scope>
    <source>
        <strain evidence="2">EP-1</strain>
        <tissue evidence="2">Whole</tissue>
    </source>
</reference>
<feature type="compositionally biased region" description="Acidic residues" evidence="1">
    <location>
        <begin position="1"/>
        <end position="11"/>
    </location>
</feature>
<comment type="caution">
    <text evidence="2">The sequence shown here is derived from an EMBL/GenBank/DDBJ whole genome shotgun (WGS) entry which is preliminary data.</text>
</comment>
<organism evidence="2 3">
    <name type="scientific">Halocaridina rubra</name>
    <name type="common">Hawaiian red shrimp</name>
    <dbReference type="NCBI Taxonomy" id="373956"/>
    <lineage>
        <taxon>Eukaryota</taxon>
        <taxon>Metazoa</taxon>
        <taxon>Ecdysozoa</taxon>
        <taxon>Arthropoda</taxon>
        <taxon>Crustacea</taxon>
        <taxon>Multicrustacea</taxon>
        <taxon>Malacostraca</taxon>
        <taxon>Eumalacostraca</taxon>
        <taxon>Eucarida</taxon>
        <taxon>Decapoda</taxon>
        <taxon>Pleocyemata</taxon>
        <taxon>Caridea</taxon>
        <taxon>Atyoidea</taxon>
        <taxon>Atyidae</taxon>
        <taxon>Halocaridina</taxon>
    </lineage>
</organism>
<feature type="region of interest" description="Disordered" evidence="1">
    <location>
        <begin position="74"/>
        <end position="122"/>
    </location>
</feature>
<proteinExistence type="predicted"/>
<keyword evidence="3" id="KW-1185">Reference proteome</keyword>
<evidence type="ECO:0000313" key="2">
    <source>
        <dbReference type="EMBL" id="KAK7073376.1"/>
    </source>
</evidence>